<evidence type="ECO:0000313" key="1">
    <source>
        <dbReference type="EMBL" id="GLS23189.1"/>
    </source>
</evidence>
<keyword evidence="2" id="KW-1185">Reference proteome</keyword>
<comment type="caution">
    <text evidence="1">The sequence shown here is derived from an EMBL/GenBank/DDBJ whole genome shotgun (WGS) entry which is preliminary data.</text>
</comment>
<protein>
    <submittedName>
        <fullName evidence="1">Uncharacterized protein</fullName>
    </submittedName>
</protein>
<accession>A0ABQ6CWW4</accession>
<evidence type="ECO:0000313" key="2">
    <source>
        <dbReference type="Proteomes" id="UP001156882"/>
    </source>
</evidence>
<name>A0ABQ6CWW4_9HYPH</name>
<sequence>MRKLDNNVRLFIYNGADMAPAEKSSDVIDSKAVKSLVEAKGIRGATVLGRPGGWAVLVRYGEAERAVAGQKSHRMRLWRRVDSAIGFVRSELGMDRFDVDATHYHVNPAERRRPDTVERLRRQREAVAHDRWFRAEVQSAIDGIAAGTNPIASDDEVERRLKTLRNALKSAAS</sequence>
<proteinExistence type="predicted"/>
<reference evidence="2" key="1">
    <citation type="journal article" date="2019" name="Int. J. Syst. Evol. Microbiol.">
        <title>The Global Catalogue of Microorganisms (GCM) 10K type strain sequencing project: providing services to taxonomists for standard genome sequencing and annotation.</title>
        <authorList>
            <consortium name="The Broad Institute Genomics Platform"/>
            <consortium name="The Broad Institute Genome Sequencing Center for Infectious Disease"/>
            <person name="Wu L."/>
            <person name="Ma J."/>
        </authorList>
    </citation>
    <scope>NUCLEOTIDE SEQUENCE [LARGE SCALE GENOMIC DNA]</scope>
    <source>
        <strain evidence="2">NBRC 101365</strain>
    </source>
</reference>
<dbReference type="EMBL" id="BSPC01000069">
    <property type="protein sequence ID" value="GLS23189.1"/>
    <property type="molecule type" value="Genomic_DNA"/>
</dbReference>
<gene>
    <name evidence="1" type="ORF">GCM10007874_62090</name>
</gene>
<organism evidence="1 2">
    <name type="scientific">Labrys miyagiensis</name>
    <dbReference type="NCBI Taxonomy" id="346912"/>
    <lineage>
        <taxon>Bacteria</taxon>
        <taxon>Pseudomonadati</taxon>
        <taxon>Pseudomonadota</taxon>
        <taxon>Alphaproteobacteria</taxon>
        <taxon>Hyphomicrobiales</taxon>
        <taxon>Xanthobacteraceae</taxon>
        <taxon>Labrys</taxon>
    </lineage>
</organism>
<dbReference type="Proteomes" id="UP001156882">
    <property type="component" value="Unassembled WGS sequence"/>
</dbReference>
<dbReference type="Gene3D" id="6.20.450.20">
    <property type="match status" value="1"/>
</dbReference>